<reference evidence="2 3" key="1">
    <citation type="submission" date="2013-11" db="EMBL/GenBank/DDBJ databases">
        <title>Genome sequencing of Stegodyphus mimosarum.</title>
        <authorList>
            <person name="Bechsgaard J."/>
        </authorList>
    </citation>
    <scope>NUCLEOTIDE SEQUENCE [LARGE SCALE GENOMIC DNA]</scope>
</reference>
<feature type="non-terminal residue" evidence="2">
    <location>
        <position position="79"/>
    </location>
</feature>
<dbReference type="AlphaFoldDB" id="A0A087U307"/>
<keyword evidence="3" id="KW-1185">Reference proteome</keyword>
<feature type="region of interest" description="Disordered" evidence="1">
    <location>
        <begin position="1"/>
        <end position="33"/>
    </location>
</feature>
<protein>
    <submittedName>
        <fullName evidence="2">Uncharacterized protein</fullName>
    </submittedName>
</protein>
<organism evidence="2 3">
    <name type="scientific">Stegodyphus mimosarum</name>
    <name type="common">African social velvet spider</name>
    <dbReference type="NCBI Taxonomy" id="407821"/>
    <lineage>
        <taxon>Eukaryota</taxon>
        <taxon>Metazoa</taxon>
        <taxon>Ecdysozoa</taxon>
        <taxon>Arthropoda</taxon>
        <taxon>Chelicerata</taxon>
        <taxon>Arachnida</taxon>
        <taxon>Araneae</taxon>
        <taxon>Araneomorphae</taxon>
        <taxon>Entelegynae</taxon>
        <taxon>Eresoidea</taxon>
        <taxon>Eresidae</taxon>
        <taxon>Stegodyphus</taxon>
    </lineage>
</organism>
<evidence type="ECO:0000256" key="1">
    <source>
        <dbReference type="SAM" id="MobiDB-lite"/>
    </source>
</evidence>
<evidence type="ECO:0000313" key="2">
    <source>
        <dbReference type="EMBL" id="KFM71746.1"/>
    </source>
</evidence>
<dbReference type="Proteomes" id="UP000054359">
    <property type="component" value="Unassembled WGS sequence"/>
</dbReference>
<sequence length="79" mass="8436">MNKGCWNGDLDNSFSSTGSSGSSSTGSLLPLSRESNEDVPMTFYCHQCSSKFPLISAKYCCECGAKRKTPTPICISQTG</sequence>
<feature type="compositionally biased region" description="Low complexity" evidence="1">
    <location>
        <begin position="13"/>
        <end position="32"/>
    </location>
</feature>
<name>A0A087U307_STEMI</name>
<dbReference type="EMBL" id="KK117912">
    <property type="protein sequence ID" value="KFM71746.1"/>
    <property type="molecule type" value="Genomic_DNA"/>
</dbReference>
<accession>A0A087U307</accession>
<proteinExistence type="predicted"/>
<evidence type="ECO:0000313" key="3">
    <source>
        <dbReference type="Proteomes" id="UP000054359"/>
    </source>
</evidence>
<dbReference type="OrthoDB" id="6423771at2759"/>
<gene>
    <name evidence="2" type="ORF">X975_23400</name>
</gene>